<accession>A0A2U1LSG9</accession>
<dbReference type="STRING" id="35608.A0A2U1LSG9"/>
<evidence type="ECO:0000313" key="1">
    <source>
        <dbReference type="EMBL" id="PWA51942.1"/>
    </source>
</evidence>
<dbReference type="PANTHER" id="PTHR48064:SF6">
    <property type="entry name" value="RECEPTOR-LIKE PROTEIN KINASE 2"/>
    <property type="match status" value="1"/>
</dbReference>
<dbReference type="EMBL" id="PKPP01007975">
    <property type="protein sequence ID" value="PWA51942.1"/>
    <property type="molecule type" value="Genomic_DNA"/>
</dbReference>
<name>A0A2U1LSG9_ARTAN</name>
<dbReference type="PANTHER" id="PTHR48064">
    <property type="entry name" value="OS01G0750400 PROTEIN"/>
    <property type="match status" value="1"/>
</dbReference>
<comment type="caution">
    <text evidence="1">The sequence shown here is derived from an EMBL/GenBank/DDBJ whole genome shotgun (WGS) entry which is preliminary data.</text>
</comment>
<keyword evidence="1" id="KW-0675">Receptor</keyword>
<gene>
    <name evidence="1" type="ORF">CTI12_AA280150</name>
</gene>
<reference evidence="1 2" key="1">
    <citation type="journal article" date="2018" name="Mol. Plant">
        <title>The genome of Artemisia annua provides insight into the evolution of Asteraceae family and artemisinin biosynthesis.</title>
        <authorList>
            <person name="Shen Q."/>
            <person name="Zhang L."/>
            <person name="Liao Z."/>
            <person name="Wang S."/>
            <person name="Yan T."/>
            <person name="Shi P."/>
            <person name="Liu M."/>
            <person name="Fu X."/>
            <person name="Pan Q."/>
            <person name="Wang Y."/>
            <person name="Lv Z."/>
            <person name="Lu X."/>
            <person name="Zhang F."/>
            <person name="Jiang W."/>
            <person name="Ma Y."/>
            <person name="Chen M."/>
            <person name="Hao X."/>
            <person name="Li L."/>
            <person name="Tang Y."/>
            <person name="Lv G."/>
            <person name="Zhou Y."/>
            <person name="Sun X."/>
            <person name="Brodelius P.E."/>
            <person name="Rose J.K.C."/>
            <person name="Tang K."/>
        </authorList>
    </citation>
    <scope>NUCLEOTIDE SEQUENCE [LARGE SCALE GENOMIC DNA]</scope>
    <source>
        <strain evidence="2">cv. Huhao1</strain>
        <tissue evidence="1">Leaf</tissue>
    </source>
</reference>
<organism evidence="1 2">
    <name type="scientific">Artemisia annua</name>
    <name type="common">Sweet wormwood</name>
    <dbReference type="NCBI Taxonomy" id="35608"/>
    <lineage>
        <taxon>Eukaryota</taxon>
        <taxon>Viridiplantae</taxon>
        <taxon>Streptophyta</taxon>
        <taxon>Embryophyta</taxon>
        <taxon>Tracheophyta</taxon>
        <taxon>Spermatophyta</taxon>
        <taxon>Magnoliopsida</taxon>
        <taxon>eudicotyledons</taxon>
        <taxon>Gunneridae</taxon>
        <taxon>Pentapetalae</taxon>
        <taxon>asterids</taxon>
        <taxon>campanulids</taxon>
        <taxon>Asterales</taxon>
        <taxon>Asteraceae</taxon>
        <taxon>Asteroideae</taxon>
        <taxon>Anthemideae</taxon>
        <taxon>Artemisiinae</taxon>
        <taxon>Artemisia</taxon>
    </lineage>
</organism>
<dbReference type="Gene3D" id="3.80.10.10">
    <property type="entry name" value="Ribonuclease Inhibitor"/>
    <property type="match status" value="1"/>
</dbReference>
<dbReference type="OrthoDB" id="676979at2759"/>
<dbReference type="InterPro" id="IPR001611">
    <property type="entry name" value="Leu-rich_rpt"/>
</dbReference>
<dbReference type="AlphaFoldDB" id="A0A2U1LSG9"/>
<dbReference type="GO" id="GO:0016301">
    <property type="term" value="F:kinase activity"/>
    <property type="evidence" value="ECO:0007669"/>
    <property type="project" value="UniProtKB-KW"/>
</dbReference>
<dbReference type="SUPFAM" id="SSF52058">
    <property type="entry name" value="L domain-like"/>
    <property type="match status" value="1"/>
</dbReference>
<sequence length="67" mass="7386">MSELKGTLHQFPFSILGSLTHFDLSLNSFFGPIPPEIGLVIKLVYLDFSTNQFSGVIPPTIVEEAFS</sequence>
<keyword evidence="2" id="KW-1185">Reference proteome</keyword>
<evidence type="ECO:0000313" key="2">
    <source>
        <dbReference type="Proteomes" id="UP000245207"/>
    </source>
</evidence>
<dbReference type="Proteomes" id="UP000245207">
    <property type="component" value="Unassembled WGS sequence"/>
</dbReference>
<dbReference type="InterPro" id="IPR053038">
    <property type="entry name" value="RLP_Defense"/>
</dbReference>
<protein>
    <submittedName>
        <fullName evidence="1">Leucine-rich repeat receptor-like protein kinase family protein</fullName>
    </submittedName>
</protein>
<dbReference type="InterPro" id="IPR032675">
    <property type="entry name" value="LRR_dom_sf"/>
</dbReference>
<dbReference type="Pfam" id="PF00560">
    <property type="entry name" value="LRR_1"/>
    <property type="match status" value="2"/>
</dbReference>
<keyword evidence="1" id="KW-0808">Transferase</keyword>
<proteinExistence type="predicted"/>
<keyword evidence="1" id="KW-0418">Kinase</keyword>